<dbReference type="PANTHER" id="PTHR43581:SF2">
    <property type="entry name" value="EXCINUCLEASE ATPASE SUBUNIT"/>
    <property type="match status" value="1"/>
</dbReference>
<dbReference type="InterPro" id="IPR003959">
    <property type="entry name" value="ATPase_AAA_core"/>
</dbReference>
<protein>
    <recommendedName>
        <fullName evidence="1">AAA+ ATPase domain-containing protein</fullName>
    </recommendedName>
</protein>
<gene>
    <name evidence="2" type="ORF">Pan14r_08270</name>
</gene>
<comment type="caution">
    <text evidence="2">The sequence shown here is derived from an EMBL/GenBank/DDBJ whole genome shotgun (WGS) entry which is preliminary data.</text>
</comment>
<organism evidence="2 3">
    <name type="scientific">Crateriforma conspicua</name>
    <dbReference type="NCBI Taxonomy" id="2527996"/>
    <lineage>
        <taxon>Bacteria</taxon>
        <taxon>Pseudomonadati</taxon>
        <taxon>Planctomycetota</taxon>
        <taxon>Planctomycetia</taxon>
        <taxon>Planctomycetales</taxon>
        <taxon>Planctomycetaceae</taxon>
        <taxon>Crateriforma</taxon>
    </lineage>
</organism>
<dbReference type="Pfam" id="PF13304">
    <property type="entry name" value="AAA_21"/>
    <property type="match status" value="1"/>
</dbReference>
<dbReference type="AlphaFoldDB" id="A0A5C5Y020"/>
<dbReference type="Gene3D" id="3.40.50.300">
    <property type="entry name" value="P-loop containing nucleotide triphosphate hydrolases"/>
    <property type="match status" value="1"/>
</dbReference>
<dbReference type="SMART" id="SM00382">
    <property type="entry name" value="AAA"/>
    <property type="match status" value="1"/>
</dbReference>
<proteinExistence type="predicted"/>
<evidence type="ECO:0000259" key="1">
    <source>
        <dbReference type="SMART" id="SM00382"/>
    </source>
</evidence>
<evidence type="ECO:0000313" key="2">
    <source>
        <dbReference type="EMBL" id="TWT68580.1"/>
    </source>
</evidence>
<dbReference type="PANTHER" id="PTHR43581">
    <property type="entry name" value="ATP/GTP PHOSPHATASE"/>
    <property type="match status" value="1"/>
</dbReference>
<feature type="domain" description="AAA+ ATPase" evidence="1">
    <location>
        <begin position="182"/>
        <end position="420"/>
    </location>
</feature>
<dbReference type="InterPro" id="IPR027417">
    <property type="entry name" value="P-loop_NTPase"/>
</dbReference>
<dbReference type="GO" id="GO:0016887">
    <property type="term" value="F:ATP hydrolysis activity"/>
    <property type="evidence" value="ECO:0007669"/>
    <property type="project" value="InterPro"/>
</dbReference>
<sequence length="500" mass="56649">MKFTVIGRSQSIPNSARDCYVLKEDNWDDFGFQTIYGISYVDDEGETKELGHLHIGEVGQESGRAEIPSNFSSLSDKFFSLGSDEIYYDNVRLMGDESRIELLTSLRDVAFDEQLLYQVKNENVFTTSFLRSKMLQSVYDQYHRIALGGVRNSPFDFTYIVDAGDGEGPRMRFRVKPHSLPPTNIHAIIGRNGVGKSHLLHRMAKALATDKTRNVFEYSTRKNKEDFFTNVITVAFSAFDAFSPADPVEGAKVAVRYNYIGLKQKTEEEEELFVSPRQLEDQFVESLMDCLRSNKDGRWRELVSTLHTDPVFRGYEIDRMLPAKRRPNQSNIRSTFRKLSSGHKIVLLTVTRLMELVSEKSLVLIDEPESHLHPPLLSSLIRTLSRLMTEQNGIALIATHSPVVLQEIPRSCTWVLRRSGLESRAQRPRCETFGQNVSTLTHEVFGLEAMKSGFYSILEEQASSGKSREAILDDFEDQLGSDARAALVAILATMDSEQAF</sequence>
<dbReference type="RefSeq" id="WP_197203299.1">
    <property type="nucleotide sequence ID" value="NZ_SJPL01000001.1"/>
</dbReference>
<dbReference type="GO" id="GO:0005524">
    <property type="term" value="F:ATP binding"/>
    <property type="evidence" value="ECO:0007669"/>
    <property type="project" value="InterPro"/>
</dbReference>
<keyword evidence="3" id="KW-1185">Reference proteome</keyword>
<dbReference type="EMBL" id="SJPL01000001">
    <property type="protein sequence ID" value="TWT68580.1"/>
    <property type="molecule type" value="Genomic_DNA"/>
</dbReference>
<name>A0A5C5Y020_9PLAN</name>
<evidence type="ECO:0000313" key="3">
    <source>
        <dbReference type="Proteomes" id="UP000317238"/>
    </source>
</evidence>
<accession>A0A5C5Y020</accession>
<dbReference type="InterPro" id="IPR003593">
    <property type="entry name" value="AAA+_ATPase"/>
</dbReference>
<reference evidence="2 3" key="1">
    <citation type="submission" date="2019-02" db="EMBL/GenBank/DDBJ databases">
        <title>Deep-cultivation of Planctomycetes and their phenomic and genomic characterization uncovers novel biology.</title>
        <authorList>
            <person name="Wiegand S."/>
            <person name="Jogler M."/>
            <person name="Boedeker C."/>
            <person name="Pinto D."/>
            <person name="Vollmers J."/>
            <person name="Rivas-Marin E."/>
            <person name="Kohn T."/>
            <person name="Peeters S.H."/>
            <person name="Heuer A."/>
            <person name="Rast P."/>
            <person name="Oberbeckmann S."/>
            <person name="Bunk B."/>
            <person name="Jeske O."/>
            <person name="Meyerdierks A."/>
            <person name="Storesund J.E."/>
            <person name="Kallscheuer N."/>
            <person name="Luecker S."/>
            <person name="Lage O.M."/>
            <person name="Pohl T."/>
            <person name="Merkel B.J."/>
            <person name="Hornburger P."/>
            <person name="Mueller R.-W."/>
            <person name="Bruemmer F."/>
            <person name="Labrenz M."/>
            <person name="Spormann A.M."/>
            <person name="Op Den Camp H."/>
            <person name="Overmann J."/>
            <person name="Amann R."/>
            <person name="Jetten M.S.M."/>
            <person name="Mascher T."/>
            <person name="Medema M.H."/>
            <person name="Devos D.P."/>
            <person name="Kaster A.-K."/>
            <person name="Ovreas L."/>
            <person name="Rohde M."/>
            <person name="Galperin M.Y."/>
            <person name="Jogler C."/>
        </authorList>
    </citation>
    <scope>NUCLEOTIDE SEQUENCE [LARGE SCALE GENOMIC DNA]</scope>
    <source>
        <strain evidence="2 3">Pan14r</strain>
    </source>
</reference>
<dbReference type="SUPFAM" id="SSF52540">
    <property type="entry name" value="P-loop containing nucleoside triphosphate hydrolases"/>
    <property type="match status" value="1"/>
</dbReference>
<dbReference type="InterPro" id="IPR051396">
    <property type="entry name" value="Bact_Antivir_Def_Nuclease"/>
</dbReference>
<dbReference type="Proteomes" id="UP000317238">
    <property type="component" value="Unassembled WGS sequence"/>
</dbReference>